<proteinExistence type="predicted"/>
<dbReference type="Proteomes" id="UP001604336">
    <property type="component" value="Unassembled WGS sequence"/>
</dbReference>
<feature type="region of interest" description="Disordered" evidence="1">
    <location>
        <begin position="19"/>
        <end position="44"/>
    </location>
</feature>
<gene>
    <name evidence="2" type="ORF">Adt_12261</name>
</gene>
<protein>
    <submittedName>
        <fullName evidence="2">Uncharacterized protein</fullName>
    </submittedName>
</protein>
<sequence>MREENSSDNRVKALKFADQNHVLKGNNSNMKGNNNSSKVKFSWGSHTVKGSNHEYSITLPEKSPNKTLIQSLYLPSPYPSSFINSPIQEYGPHGQFGRRLEFQFGRAGGQFGPTSSFRSDLHQIRHG</sequence>
<keyword evidence="3" id="KW-1185">Reference proteome</keyword>
<evidence type="ECO:0000313" key="2">
    <source>
        <dbReference type="EMBL" id="KAL2527207.1"/>
    </source>
</evidence>
<evidence type="ECO:0000313" key="3">
    <source>
        <dbReference type="Proteomes" id="UP001604336"/>
    </source>
</evidence>
<dbReference type="EMBL" id="JBFOLK010000003">
    <property type="protein sequence ID" value="KAL2527207.1"/>
    <property type="molecule type" value="Genomic_DNA"/>
</dbReference>
<feature type="compositionally biased region" description="Low complexity" evidence="1">
    <location>
        <begin position="24"/>
        <end position="38"/>
    </location>
</feature>
<reference evidence="3" key="1">
    <citation type="submission" date="2024-07" db="EMBL/GenBank/DDBJ databases">
        <title>Two chromosome-level genome assemblies of Korean endemic species Abeliophyllum distichum and Forsythia ovata (Oleaceae).</title>
        <authorList>
            <person name="Jang H."/>
        </authorList>
    </citation>
    <scope>NUCLEOTIDE SEQUENCE [LARGE SCALE GENOMIC DNA]</scope>
</reference>
<evidence type="ECO:0000256" key="1">
    <source>
        <dbReference type="SAM" id="MobiDB-lite"/>
    </source>
</evidence>
<dbReference type="AlphaFoldDB" id="A0ABD1UQ82"/>
<comment type="caution">
    <text evidence="2">The sequence shown here is derived from an EMBL/GenBank/DDBJ whole genome shotgun (WGS) entry which is preliminary data.</text>
</comment>
<organism evidence="2 3">
    <name type="scientific">Abeliophyllum distichum</name>
    <dbReference type="NCBI Taxonomy" id="126358"/>
    <lineage>
        <taxon>Eukaryota</taxon>
        <taxon>Viridiplantae</taxon>
        <taxon>Streptophyta</taxon>
        <taxon>Embryophyta</taxon>
        <taxon>Tracheophyta</taxon>
        <taxon>Spermatophyta</taxon>
        <taxon>Magnoliopsida</taxon>
        <taxon>eudicotyledons</taxon>
        <taxon>Gunneridae</taxon>
        <taxon>Pentapetalae</taxon>
        <taxon>asterids</taxon>
        <taxon>lamiids</taxon>
        <taxon>Lamiales</taxon>
        <taxon>Oleaceae</taxon>
        <taxon>Forsythieae</taxon>
        <taxon>Abeliophyllum</taxon>
    </lineage>
</organism>
<name>A0ABD1UQ82_9LAMI</name>
<accession>A0ABD1UQ82</accession>